<evidence type="ECO:0000256" key="3">
    <source>
        <dbReference type="ARBA" id="ARBA00023295"/>
    </source>
</evidence>
<evidence type="ECO:0000313" key="7">
    <source>
        <dbReference type="Proteomes" id="UP000663832"/>
    </source>
</evidence>
<dbReference type="Pfam" id="PF01156">
    <property type="entry name" value="IU_nuc_hydro"/>
    <property type="match status" value="1"/>
</dbReference>
<evidence type="ECO:0000256" key="1">
    <source>
        <dbReference type="ARBA" id="ARBA00009176"/>
    </source>
</evidence>
<dbReference type="Gene3D" id="3.90.245.10">
    <property type="entry name" value="Ribonucleoside hydrolase-like"/>
    <property type="match status" value="1"/>
</dbReference>
<dbReference type="EMBL" id="CAJNOI010000012">
    <property type="protein sequence ID" value="CAF0796231.1"/>
    <property type="molecule type" value="Genomic_DNA"/>
</dbReference>
<dbReference type="SUPFAM" id="SSF53590">
    <property type="entry name" value="Nucleoside hydrolase"/>
    <property type="match status" value="1"/>
</dbReference>
<dbReference type="EMBL" id="CAJNOM010000006">
    <property type="protein sequence ID" value="CAF0760775.1"/>
    <property type="molecule type" value="Genomic_DNA"/>
</dbReference>
<evidence type="ECO:0000313" key="5">
    <source>
        <dbReference type="EMBL" id="CAF0760775.1"/>
    </source>
</evidence>
<keyword evidence="2" id="KW-0378">Hydrolase</keyword>
<dbReference type="GO" id="GO:0008477">
    <property type="term" value="F:purine nucleosidase activity"/>
    <property type="evidence" value="ECO:0007669"/>
    <property type="project" value="TreeGrafter"/>
</dbReference>
<dbReference type="OrthoDB" id="9980625at2759"/>
<keyword evidence="3" id="KW-0326">Glycosidase</keyword>
<dbReference type="InterPro" id="IPR023186">
    <property type="entry name" value="IUNH"/>
</dbReference>
<protein>
    <recommendedName>
        <fullName evidence="4">Inosine/uridine-preferring nucleoside hydrolase domain-containing protein</fullName>
    </recommendedName>
</protein>
<reference evidence="5" key="1">
    <citation type="submission" date="2021-02" db="EMBL/GenBank/DDBJ databases">
        <authorList>
            <person name="Nowell W R."/>
        </authorList>
    </citation>
    <scope>NUCLEOTIDE SEQUENCE</scope>
</reference>
<dbReference type="AlphaFoldDB" id="A0A813PUC2"/>
<gene>
    <name evidence="6" type="ORF">BJG266_LOCUS4950</name>
    <name evidence="5" type="ORF">QVE165_LOCUS2044</name>
</gene>
<dbReference type="PANTHER" id="PTHR12304">
    <property type="entry name" value="INOSINE-URIDINE PREFERRING NUCLEOSIDE HYDROLASE"/>
    <property type="match status" value="1"/>
</dbReference>
<proteinExistence type="inferred from homology"/>
<feature type="domain" description="Inosine/uridine-preferring nucleoside hydrolase" evidence="4">
    <location>
        <begin position="34"/>
        <end position="317"/>
    </location>
</feature>
<evidence type="ECO:0000256" key="2">
    <source>
        <dbReference type="ARBA" id="ARBA00022801"/>
    </source>
</evidence>
<evidence type="ECO:0000313" key="6">
    <source>
        <dbReference type="EMBL" id="CAF0796231.1"/>
    </source>
</evidence>
<organism evidence="5 7">
    <name type="scientific">Adineta steineri</name>
    <dbReference type="NCBI Taxonomy" id="433720"/>
    <lineage>
        <taxon>Eukaryota</taxon>
        <taxon>Metazoa</taxon>
        <taxon>Spiralia</taxon>
        <taxon>Gnathifera</taxon>
        <taxon>Rotifera</taxon>
        <taxon>Eurotatoria</taxon>
        <taxon>Bdelloidea</taxon>
        <taxon>Adinetida</taxon>
        <taxon>Adinetidae</taxon>
        <taxon>Adineta</taxon>
    </lineage>
</organism>
<evidence type="ECO:0000259" key="4">
    <source>
        <dbReference type="Pfam" id="PF01156"/>
    </source>
</evidence>
<keyword evidence="7" id="KW-1185">Reference proteome</keyword>
<dbReference type="Proteomes" id="UP000663877">
    <property type="component" value="Unassembled WGS sequence"/>
</dbReference>
<dbReference type="GO" id="GO:0005829">
    <property type="term" value="C:cytosol"/>
    <property type="evidence" value="ECO:0007669"/>
    <property type="project" value="TreeGrafter"/>
</dbReference>
<dbReference type="GO" id="GO:0006152">
    <property type="term" value="P:purine nucleoside catabolic process"/>
    <property type="evidence" value="ECO:0007669"/>
    <property type="project" value="TreeGrafter"/>
</dbReference>
<sequence>MATAFDSNVVNTNNRWTMKTLNSERFLCNGRLQMIFDMETGDMDDFATLLLLLGHPLVNLKAITVVPGTPDQIGFIRHVLSLFGRADMPLGVFNMNAKPALSRFHYKVYDPALIQESRVALDGADVLLTHCDENTILVCGGPLSNVGKAIKTGQFKVGRLVVQGGFAGDNIVPDKKRINRFRGLITAPAFNLDGDIESTMAVLRCTSIDEKFFVSKNVCHKVHYTRDTHKDLGSIKNKSLSLKEIHRVMGIYLQRSDIYGKIFHDPFAACCAIDPTIGEWRDVELYRDENTNEWGSRIVAQPNIKIIVDYNRTKFLDTLFAYAE</sequence>
<comment type="caution">
    <text evidence="5">The sequence shown here is derived from an EMBL/GenBank/DDBJ whole genome shotgun (WGS) entry which is preliminary data.</text>
</comment>
<dbReference type="Proteomes" id="UP000663832">
    <property type="component" value="Unassembled WGS sequence"/>
</dbReference>
<dbReference type="PANTHER" id="PTHR12304:SF4">
    <property type="entry name" value="URIDINE NUCLEOSIDASE"/>
    <property type="match status" value="1"/>
</dbReference>
<comment type="similarity">
    <text evidence="1">Belongs to the IUNH family.</text>
</comment>
<name>A0A813PUC2_9BILA</name>
<accession>A0A813PUC2</accession>
<dbReference type="InterPro" id="IPR001910">
    <property type="entry name" value="Inosine/uridine_hydrolase_dom"/>
</dbReference>
<dbReference type="InterPro" id="IPR036452">
    <property type="entry name" value="Ribo_hydro-like"/>
</dbReference>